<reference evidence="2 3" key="1">
    <citation type="journal article" date="2016" name="Mol. Biol. Evol.">
        <title>Comparative Genomics of Early-Diverging Mushroom-Forming Fungi Provides Insights into the Origins of Lignocellulose Decay Capabilities.</title>
        <authorList>
            <person name="Nagy L.G."/>
            <person name="Riley R."/>
            <person name="Tritt A."/>
            <person name="Adam C."/>
            <person name="Daum C."/>
            <person name="Floudas D."/>
            <person name="Sun H."/>
            <person name="Yadav J.S."/>
            <person name="Pangilinan J."/>
            <person name="Larsson K.H."/>
            <person name="Matsuura K."/>
            <person name="Barry K."/>
            <person name="Labutti K."/>
            <person name="Kuo R."/>
            <person name="Ohm R.A."/>
            <person name="Bhattacharya S.S."/>
            <person name="Shirouzu T."/>
            <person name="Yoshinaga Y."/>
            <person name="Martin F.M."/>
            <person name="Grigoriev I.V."/>
            <person name="Hibbett D.S."/>
        </authorList>
    </citation>
    <scope>NUCLEOTIDE SEQUENCE [LARGE SCALE GENOMIC DNA]</scope>
    <source>
        <strain evidence="2 3">93-53</strain>
    </source>
</reference>
<dbReference type="PANTHER" id="PTHR31681">
    <property type="entry name" value="C2H2-LIKE ZINC FINGER PROTEIN"/>
    <property type="match status" value="1"/>
</dbReference>
<dbReference type="Gene3D" id="3.90.228.10">
    <property type="match status" value="1"/>
</dbReference>
<accession>A0A165BRV2</accession>
<proteinExistence type="predicted"/>
<feature type="domain" description="PARP catalytic" evidence="1">
    <location>
        <begin position="50"/>
        <end position="206"/>
    </location>
</feature>
<dbReference type="RefSeq" id="XP_040759280.1">
    <property type="nucleotide sequence ID" value="XM_040902563.1"/>
</dbReference>
<dbReference type="OrthoDB" id="9514740at2759"/>
<evidence type="ECO:0000313" key="3">
    <source>
        <dbReference type="Proteomes" id="UP000076871"/>
    </source>
</evidence>
<dbReference type="GO" id="GO:0003950">
    <property type="term" value="F:NAD+ poly-ADP-ribosyltransferase activity"/>
    <property type="evidence" value="ECO:0007669"/>
    <property type="project" value="InterPro"/>
</dbReference>
<sequence length="287" mass="31783">MAAFCFEIFLSASLANNGQVRLIQLQPIGTEYMELEMLFYRGWKHQTKGRPRVLAIYKVTYPPSALQPFLDYKEALSQSGCLPSQSRERAIEELLFHGTTRACLLGDTPYNTLPCNLPQCSLCKIIRESFDVKCCGLKNAFSRFGAGIYTTSCSSKADDYVQNVSKNARTRALLLSRVITGRPKELEGNAVNLTAPPVGYNSVIGVPGNDLNYEETVVYTNEAIRPSYIFVYDNTQPCMGDVRFDLPMMLGHGTVPFVPGVGSTPSDYLRQLFSLQLAPFGLAPFGI</sequence>
<dbReference type="GeneID" id="63819594"/>
<dbReference type="InParanoid" id="A0A165BRV2"/>
<protein>
    <submittedName>
        <fullName evidence="2">ADP-ribosylation</fullName>
    </submittedName>
</protein>
<name>A0A165BRV2_9APHY</name>
<dbReference type="STRING" id="1314785.A0A165BRV2"/>
<dbReference type="Proteomes" id="UP000076871">
    <property type="component" value="Unassembled WGS sequence"/>
</dbReference>
<organism evidence="2 3">
    <name type="scientific">Laetiporus sulphureus 93-53</name>
    <dbReference type="NCBI Taxonomy" id="1314785"/>
    <lineage>
        <taxon>Eukaryota</taxon>
        <taxon>Fungi</taxon>
        <taxon>Dikarya</taxon>
        <taxon>Basidiomycota</taxon>
        <taxon>Agaricomycotina</taxon>
        <taxon>Agaricomycetes</taxon>
        <taxon>Polyporales</taxon>
        <taxon>Laetiporus</taxon>
    </lineage>
</organism>
<dbReference type="SUPFAM" id="SSF56399">
    <property type="entry name" value="ADP-ribosylation"/>
    <property type="match status" value="1"/>
</dbReference>
<keyword evidence="3" id="KW-1185">Reference proteome</keyword>
<gene>
    <name evidence="2" type="ORF">LAESUDRAFT_460166</name>
</gene>
<dbReference type="PANTHER" id="PTHR31681:SF3">
    <property type="entry name" value="OS04G0690100 PROTEIN"/>
    <property type="match status" value="1"/>
</dbReference>
<evidence type="ECO:0000259" key="1">
    <source>
        <dbReference type="Pfam" id="PF00644"/>
    </source>
</evidence>
<dbReference type="InterPro" id="IPR012317">
    <property type="entry name" value="Poly(ADP-ribose)pol_cat_dom"/>
</dbReference>
<dbReference type="AlphaFoldDB" id="A0A165BRV2"/>
<dbReference type="Pfam" id="PF00644">
    <property type="entry name" value="PARP"/>
    <property type="match status" value="1"/>
</dbReference>
<evidence type="ECO:0000313" key="2">
    <source>
        <dbReference type="EMBL" id="KZT01540.1"/>
    </source>
</evidence>
<dbReference type="Gene3D" id="6.20.320.10">
    <property type="match status" value="1"/>
</dbReference>
<dbReference type="EMBL" id="KV427663">
    <property type="protein sequence ID" value="KZT01540.1"/>
    <property type="molecule type" value="Genomic_DNA"/>
</dbReference>